<dbReference type="HOGENOM" id="CLU_413271_0_0_0"/>
<dbReference type="Proteomes" id="UP000030700">
    <property type="component" value="Unassembled WGS sequence"/>
</dbReference>
<accession>A0A0S6VPF8</accession>
<dbReference type="AlphaFoldDB" id="A0A0S6VPF8"/>
<evidence type="ECO:0000256" key="1">
    <source>
        <dbReference type="SAM" id="SignalP"/>
    </source>
</evidence>
<feature type="signal peptide" evidence="1">
    <location>
        <begin position="1"/>
        <end position="20"/>
    </location>
</feature>
<protein>
    <submittedName>
        <fullName evidence="2">Uncharacterized protein</fullName>
    </submittedName>
</protein>
<dbReference type="EMBL" id="DF820455">
    <property type="protein sequence ID" value="GAK48917.1"/>
    <property type="molecule type" value="Genomic_DNA"/>
</dbReference>
<gene>
    <name evidence="2" type="ORF">U14_00128</name>
</gene>
<organism evidence="2">
    <name type="scientific">Candidatus Moduliflexus flocculans</name>
    <dbReference type="NCBI Taxonomy" id="1499966"/>
    <lineage>
        <taxon>Bacteria</taxon>
        <taxon>Candidatus Moduliflexota</taxon>
        <taxon>Candidatus Moduliflexia</taxon>
        <taxon>Candidatus Moduliflexales</taxon>
        <taxon>Candidatus Moduliflexaceae</taxon>
    </lineage>
</organism>
<dbReference type="STRING" id="1499966.U14_00128"/>
<feature type="chain" id="PRO_5006631389" evidence="1">
    <location>
        <begin position="21"/>
        <end position="652"/>
    </location>
</feature>
<proteinExistence type="predicted"/>
<sequence>MKNILIIFCICAFVILSGNAVIQAEEIALPNLESGKVVLTWSELKTMLDELESLKRAIAEQKQPEAKEQPPVEFNVLDAQLRGTAQGATMRFDAEFSVQILKSGWTTFQLLPAQVGIESVRVTPNDAAPTLSPLANAATPAPSHVAQLVRGDKSYDVIAQGPAQFTLAVVFYAPIQVDNLTYSFELTPPPAVMNSLSVEIPEKAVNLLKMSPTGQVTQADSGTTFRTVLSKNDTLALSWQIEKETGIARKSSADALTLVTVEKTALSMSSMIALNNLPSLEQVELHLPKDVDILNVSSADIERWTTEQTDAAQVIKLTGQIDGRKTVNLTVAYRAQLPSLPAKAAVPVAQIKGVELVSGFVGVEVVGNLDVTSAEQNKFMIPAKNLPKALLQSASSPLLYGYEFHEAAFHAQLDVKSFQEIQTVVANIDLMECVTHRTLEGKSITRARYFIRNNDRQFLTVALPEKSRLLQAFSDGEPVKPATTEGGAMLIPMKKSAMRGEELRSFSIEIGYVTDVDKLSLKGELLNELPGADVPISHLRWTLFLPENYEYMRFEGPVKQVTELAAAPTDALNVKPMIDIPLQGKQFLFEKYLLVDETPYVRGKYGQHLGDDIFLSVHAQPVDIYKPYQEDETLQKAPSSSYRNQQVVPNMK</sequence>
<keyword evidence="1" id="KW-0732">Signal</keyword>
<name>A0A0S6VPF8_9BACT</name>
<keyword evidence="3" id="KW-1185">Reference proteome</keyword>
<evidence type="ECO:0000313" key="3">
    <source>
        <dbReference type="Proteomes" id="UP000030700"/>
    </source>
</evidence>
<evidence type="ECO:0000313" key="2">
    <source>
        <dbReference type="EMBL" id="GAK48917.1"/>
    </source>
</evidence>
<reference evidence="2" key="1">
    <citation type="journal article" date="2015" name="PeerJ">
        <title>First genomic representation of candidate bacterial phylum KSB3 points to enhanced environmental sensing as a trigger of wastewater bulking.</title>
        <authorList>
            <person name="Sekiguchi Y."/>
            <person name="Ohashi A."/>
            <person name="Parks D.H."/>
            <person name="Yamauchi T."/>
            <person name="Tyson G.W."/>
            <person name="Hugenholtz P."/>
        </authorList>
    </citation>
    <scope>NUCLEOTIDE SEQUENCE [LARGE SCALE GENOMIC DNA]</scope>
</reference>